<feature type="region of interest" description="Disordered" evidence="1">
    <location>
        <begin position="69"/>
        <end position="91"/>
    </location>
</feature>
<dbReference type="PROSITE" id="PS51277">
    <property type="entry name" value="BURP"/>
    <property type="match status" value="1"/>
</dbReference>
<protein>
    <recommendedName>
        <fullName evidence="3">BURP domain-containing protein</fullName>
    </recommendedName>
</protein>
<evidence type="ECO:0000259" key="3">
    <source>
        <dbReference type="PROSITE" id="PS51277"/>
    </source>
</evidence>
<name>C0PSN2_PICSI</name>
<proteinExistence type="evidence at transcript level"/>
<evidence type="ECO:0000256" key="1">
    <source>
        <dbReference type="SAM" id="MobiDB-lite"/>
    </source>
</evidence>
<reference evidence="4" key="1">
    <citation type="submission" date="2009-02" db="EMBL/GenBank/DDBJ databases">
        <title>Full length sequence-verified cDNA sequences from Sitka spruce (Picea sitchensis).</title>
        <authorList>
            <person name="Reid K.E."/>
            <person name="Liao N."/>
            <person name="Ralph S."/>
            <person name="Kolosova N."/>
            <person name="Oddy C."/>
            <person name="Moore R."/>
            <person name="Mayo M."/>
            <person name="Wagner S."/>
            <person name="King J."/>
            <person name="Yanchuk A."/>
            <person name="Holt R."/>
            <person name="Jones S."/>
            <person name="Marra M."/>
            <person name="Ritland C.E."/>
            <person name="Ritland K."/>
            <person name="Bohlmann J."/>
        </authorList>
    </citation>
    <scope>NUCLEOTIDE SEQUENCE</scope>
    <source>
        <tissue evidence="4">Bark</tissue>
    </source>
</reference>
<dbReference type="SMART" id="SM01045">
    <property type="entry name" value="BURP"/>
    <property type="match status" value="1"/>
</dbReference>
<feature type="chain" id="PRO_5002901903" description="BURP domain-containing protein" evidence="2">
    <location>
        <begin position="17"/>
        <end position="338"/>
    </location>
</feature>
<dbReference type="InterPro" id="IPR004873">
    <property type="entry name" value="BURP_dom"/>
</dbReference>
<sequence length="338" mass="36544">MMFSTALVVLLHVVVASEAMHAKSSTSPTLSYWHLNLPTTPIPDTLRELISPLSSEKTSELLDAIREGKKVSMAEPDPTPKLGRKGGPDSVASQVPQGIYIYGSAADDDIIADPSVSAMFFHEKDLHTGRKLTLYSTLLKRSSPDNRVFFLPRRLAEAIPFSSDKLSVALEKLDISQGSDTALAMKQTLKACEGPANSGERRYCATSLESMIDYTTSTLGTSSLNVLETNVPCKLESQKYTITGIPFQSKSGSKAVVCHSETYAYAVYYCHEAQHITTARVSLKGEDGSSGEGVAVCHTDTSGWNPQHLAFKVLNVKPGGAPVCHFVPNGEVLWLPAH</sequence>
<dbReference type="PANTHER" id="PTHR31236">
    <property type="entry name" value="BURP DOMAIN PROTEIN USPL1-LIKE"/>
    <property type="match status" value="1"/>
</dbReference>
<accession>C0PSN2</accession>
<organism evidence="4">
    <name type="scientific">Picea sitchensis</name>
    <name type="common">Sitka spruce</name>
    <name type="synonym">Pinus sitchensis</name>
    <dbReference type="NCBI Taxonomy" id="3332"/>
    <lineage>
        <taxon>Eukaryota</taxon>
        <taxon>Viridiplantae</taxon>
        <taxon>Streptophyta</taxon>
        <taxon>Embryophyta</taxon>
        <taxon>Tracheophyta</taxon>
        <taxon>Spermatophyta</taxon>
        <taxon>Pinopsida</taxon>
        <taxon>Pinidae</taxon>
        <taxon>Conifers I</taxon>
        <taxon>Pinales</taxon>
        <taxon>Pinaceae</taxon>
        <taxon>Picea</taxon>
    </lineage>
</organism>
<feature type="signal peptide" evidence="2">
    <location>
        <begin position="1"/>
        <end position="16"/>
    </location>
</feature>
<dbReference type="PANTHER" id="PTHR31236:SF2">
    <property type="entry name" value="BURP DOMAIN PROTEIN RD22"/>
    <property type="match status" value="1"/>
</dbReference>
<evidence type="ECO:0000256" key="2">
    <source>
        <dbReference type="SAM" id="SignalP"/>
    </source>
</evidence>
<keyword evidence="2" id="KW-0732">Signal</keyword>
<feature type="domain" description="BURP" evidence="3">
    <location>
        <begin position="120"/>
        <end position="337"/>
    </location>
</feature>
<dbReference type="InterPro" id="IPR044816">
    <property type="entry name" value="BURP"/>
</dbReference>
<dbReference type="Pfam" id="PF03181">
    <property type="entry name" value="BURP"/>
    <property type="match status" value="1"/>
</dbReference>
<dbReference type="EMBL" id="BT071359">
    <property type="protein sequence ID" value="ACN40822.1"/>
    <property type="molecule type" value="mRNA"/>
</dbReference>
<dbReference type="AlphaFoldDB" id="C0PSN2"/>
<evidence type="ECO:0000313" key="4">
    <source>
        <dbReference type="EMBL" id="ACN40822.1"/>
    </source>
</evidence>